<dbReference type="AlphaFoldDB" id="A0A1Y0I762"/>
<dbReference type="SUPFAM" id="SSF52540">
    <property type="entry name" value="P-loop containing nucleoside triphosphate hydrolases"/>
    <property type="match status" value="1"/>
</dbReference>
<dbReference type="RefSeq" id="WP_087460360.1">
    <property type="nucleotide sequence ID" value="NZ_CP021425.1"/>
</dbReference>
<protein>
    <submittedName>
        <fullName evidence="1">MPA1-C family polysaccharide copolymerase</fullName>
    </submittedName>
</protein>
<dbReference type="OrthoDB" id="5812594at2"/>
<dbReference type="InterPro" id="IPR050445">
    <property type="entry name" value="Bact_polysacc_biosynth/exp"/>
</dbReference>
<reference evidence="1 2" key="1">
    <citation type="submission" date="2017-05" db="EMBL/GenBank/DDBJ databases">
        <title>Genomic insights into alkan degradation activity of Oleiphilus messinensis.</title>
        <authorList>
            <person name="Kozyavkin S.A."/>
            <person name="Slesarev A.I."/>
            <person name="Golyshin P.N."/>
            <person name="Korzhenkov A."/>
            <person name="Golyshina O.N."/>
            <person name="Toshchakov S.V."/>
        </authorList>
    </citation>
    <scope>NUCLEOTIDE SEQUENCE [LARGE SCALE GENOMIC DNA]</scope>
    <source>
        <strain evidence="1 2">ME102</strain>
    </source>
</reference>
<proteinExistence type="predicted"/>
<name>A0A1Y0I762_9GAMM</name>
<dbReference type="PANTHER" id="PTHR32309">
    <property type="entry name" value="TYROSINE-PROTEIN KINASE"/>
    <property type="match status" value="1"/>
</dbReference>
<evidence type="ECO:0000313" key="2">
    <source>
        <dbReference type="Proteomes" id="UP000196027"/>
    </source>
</evidence>
<organism evidence="1 2">
    <name type="scientific">Oleiphilus messinensis</name>
    <dbReference type="NCBI Taxonomy" id="141451"/>
    <lineage>
        <taxon>Bacteria</taxon>
        <taxon>Pseudomonadati</taxon>
        <taxon>Pseudomonadota</taxon>
        <taxon>Gammaproteobacteria</taxon>
        <taxon>Oceanospirillales</taxon>
        <taxon>Oleiphilaceae</taxon>
        <taxon>Oleiphilus</taxon>
    </lineage>
</organism>
<dbReference type="PANTHER" id="PTHR32309:SF31">
    <property type="entry name" value="CAPSULAR EXOPOLYSACCHARIDE FAMILY"/>
    <property type="match status" value="1"/>
</dbReference>
<sequence>MQGIADFIELEQIYSQTLGNGIHSLAVCAANSGEGCTSLACALAERHQKSGYSCLLVDMNLYRPAFDRYFNLPRADWSLEEHSSSSAMVNLAQGYNVLTASTLPAMDFRKSELVNRFIETWRRSFDAIVIDTSPLNALNRNNIPAELICGAADAALLVVRSNKTTESELLTAYNRLQRCSARLAGVVMNDAECPTLAEELLRETTRLERMLPRIASWFANKIRSSHFLNLSV</sequence>
<gene>
    <name evidence="1" type="ORF">OLMES_1148</name>
</gene>
<keyword evidence="2" id="KW-1185">Reference proteome</keyword>
<dbReference type="KEGG" id="ome:OLMES_1148"/>
<dbReference type="Gene3D" id="3.40.50.300">
    <property type="entry name" value="P-loop containing nucleotide triphosphate hydrolases"/>
    <property type="match status" value="1"/>
</dbReference>
<evidence type="ECO:0000313" key="1">
    <source>
        <dbReference type="EMBL" id="ARU55233.1"/>
    </source>
</evidence>
<accession>A0A1Y0I762</accession>
<dbReference type="EMBL" id="CP021425">
    <property type="protein sequence ID" value="ARU55233.1"/>
    <property type="molecule type" value="Genomic_DNA"/>
</dbReference>
<dbReference type="InterPro" id="IPR027417">
    <property type="entry name" value="P-loop_NTPase"/>
</dbReference>
<dbReference type="Proteomes" id="UP000196027">
    <property type="component" value="Chromosome"/>
</dbReference>